<feature type="domain" description="Ketosynthase family 3 (KS3)" evidence="6">
    <location>
        <begin position="15"/>
        <end position="428"/>
    </location>
</feature>
<dbReference type="RefSeq" id="WP_053047165.1">
    <property type="nucleotide sequence ID" value="NZ_CP059733.1"/>
</dbReference>
<feature type="domain" description="Carrier" evidence="5">
    <location>
        <begin position="880"/>
        <end position="955"/>
    </location>
</feature>
<dbReference type="Gene3D" id="3.30.70.3290">
    <property type="match status" value="1"/>
</dbReference>
<dbReference type="PROSITE" id="PS50075">
    <property type="entry name" value="CARRIER"/>
    <property type="match status" value="1"/>
</dbReference>
<dbReference type="Pfam" id="PF16197">
    <property type="entry name" value="KAsynt_C_assoc"/>
    <property type="match status" value="1"/>
</dbReference>
<keyword evidence="2" id="KW-0596">Phosphopantetheine</keyword>
<dbReference type="InterPro" id="IPR036736">
    <property type="entry name" value="ACP-like_sf"/>
</dbReference>
<dbReference type="SUPFAM" id="SSF51735">
    <property type="entry name" value="NAD(P)-binding Rossmann-fold domains"/>
    <property type="match status" value="1"/>
</dbReference>
<dbReference type="Pfam" id="PF00698">
    <property type="entry name" value="Acyl_transf_1"/>
    <property type="match status" value="1"/>
</dbReference>
<comment type="pathway">
    <text evidence="1">Lipid metabolism; fatty acid biosynthesis.</text>
</comment>
<dbReference type="GO" id="GO:0004312">
    <property type="term" value="F:fatty acid synthase activity"/>
    <property type="evidence" value="ECO:0007669"/>
    <property type="project" value="TreeGrafter"/>
</dbReference>
<sequence>MTELNTAQNIDEDIADSIAIIGLAGRFPKAESIAALWQMLCAGESGISIEARETDPEGWVPATANLENPGHFDADFFKLSPRDAAVIDPQQRCFLEVCHQALENAGYAPRQTQGKVGVYAGVSPSQYLFGSVLEDVNNHNALTLLNGSLPDQMATRVAWHLNLKGPAMTLATACSTSLVALSVAVQQLEGYHCDMALVGGSCLQLDEEDGYQHVEGGIFSQDGKCRPFDDDASGTVSGSGVAAVLLKRTAEALEDGDNIIAVIRSTALNNDGNEKIGYSAPSEQAQSDVIAEALTAAELSAQQIKYVEAHGTATRLGDPIELRALTQAYRDLDAGDGQTYLGSLKTNLGHLDAAAGITGLIKTALVLKHQLVPPMPLFRQANREFDLDASPFKVNNSLQELESSEEPLLAAVSSFGIGGTNAHVILQQAPKHGLESRETRKWQFFPVSAKNEAALAEQKSQLKTALVETGAEPADISKTLVFGRDKYECRSALVGDGQNLGAIDDARENKGGKIAFIFPGQGSQYRQMAYGLYREEAVFRRYFDEIAGYAGENQLDLAELVFHGSDDLLLAQTENTQPALFAVEYSLAKLLEHYGIKADAYLGHSLGEWVAATLSGVFSLRDAVYAVIRRGKLMASMARGQMLSVPASWQDIADLLPDTLDLAVENTKTSCVLSGENAAIEEARAILAEEGLTPKLLRTSHAYHSRMMTPVLAPFAEFLAGITFHPATTPWLSNVTGDWMDADQVATADYWCRHIRNTVLFADGLQRLQDENYICLELGPGQSFSRLLSSGGYPHTAAFMRPAKSALDDNQQFTRGMAELWVMGVEPDWSTWFSALEFNRISLPTYPFQRQEYWWGERKQKKLSVPKAELESPKSREVQSSADTLLLSVVDVFNKHFARRDIQESDNFFDLGGDSLLSISVLHDINHLAEVKITMEQFLASPEPEAIARLLEREAPETDSGGQDSLASLNLPAELQPVSATGNQAVDAVLVTGATGFWGIHLIHELLAETEQQVVCLIRAEDLNQARYKLQQKSQQYRLELVAHHPRLQVVLGDIALPDFGLDAEAFAALARSVGRIYHLGASVNHLYGYQALKAANVDSVLTCLKLAGCGRRKQLVFASSIAVYSNSAYLAESRVSEQAQLKNGEFSSGYGQSKWAAEQLIWQAEARGFDVLVLRAGNITGHSRIGLCSEKDALWALVKACLLLNAYPQEAGHMRVDMLPVDLVCRATRVLAESGTGQGIFHLVPEKHFTFDDLIVVLKDLGYPLQRLDIASWGERARSELTSEQARPLYRILEKEEDEAEVNKELAFDNRSLVAELDRLGLDAPQLTRGILTNYINQFIRGGFFPGAVVQGAKDVSGPVAELTEKE</sequence>
<dbReference type="GO" id="GO:0006633">
    <property type="term" value="P:fatty acid biosynthetic process"/>
    <property type="evidence" value="ECO:0007669"/>
    <property type="project" value="InterPro"/>
</dbReference>
<reference evidence="7 8" key="2">
    <citation type="journal article" date="2022" name="Mar. Drugs">
        <title>Bioassay-Guided Fractionation Leads to the Detection of Cholic Acid Generated by the Rare Thalassomonas sp.</title>
        <authorList>
            <person name="Pheiffer F."/>
            <person name="Schneider Y.K."/>
            <person name="Hansen E.H."/>
            <person name="Andersen J.H."/>
            <person name="Isaksson J."/>
            <person name="Busche T."/>
            <person name="R C."/>
            <person name="Kalinowski J."/>
            <person name="Zyl L.V."/>
            <person name="Trindade M."/>
        </authorList>
    </citation>
    <scope>NUCLEOTIDE SEQUENCE [LARGE SCALE GENOMIC DNA]</scope>
    <source>
        <strain evidence="7 8">XOM25</strain>
    </source>
</reference>
<keyword evidence="4" id="KW-0808">Transferase</keyword>
<dbReference type="NCBIfam" id="TIGR01746">
    <property type="entry name" value="Thioester-redct"/>
    <property type="match status" value="1"/>
</dbReference>
<dbReference type="InterPro" id="IPR014043">
    <property type="entry name" value="Acyl_transferase_dom"/>
</dbReference>
<name>A0AAE9Z3D8_9GAMM</name>
<dbReference type="KEGG" id="tvd:SG34_029130"/>
<dbReference type="CDD" id="cd05235">
    <property type="entry name" value="SDR_e1"/>
    <property type="match status" value="1"/>
</dbReference>
<evidence type="ECO:0000259" key="6">
    <source>
        <dbReference type="PROSITE" id="PS52004"/>
    </source>
</evidence>
<dbReference type="SUPFAM" id="SSF52151">
    <property type="entry name" value="FabD/lysophospholipase-like"/>
    <property type="match status" value="1"/>
</dbReference>
<dbReference type="InterPro" id="IPR001227">
    <property type="entry name" value="Ac_transferase_dom_sf"/>
</dbReference>
<dbReference type="InterPro" id="IPR009081">
    <property type="entry name" value="PP-bd_ACP"/>
</dbReference>
<keyword evidence="3" id="KW-0597">Phosphoprotein</keyword>
<dbReference type="SMART" id="SM00825">
    <property type="entry name" value="PKS_KS"/>
    <property type="match status" value="1"/>
</dbReference>
<protein>
    <submittedName>
        <fullName evidence="7">Type I polyketide synthase</fullName>
    </submittedName>
</protein>
<evidence type="ECO:0000256" key="3">
    <source>
        <dbReference type="ARBA" id="ARBA00022553"/>
    </source>
</evidence>
<dbReference type="Pfam" id="PF00550">
    <property type="entry name" value="PP-binding"/>
    <property type="match status" value="1"/>
</dbReference>
<dbReference type="InterPro" id="IPR032821">
    <property type="entry name" value="PKS_assoc"/>
</dbReference>
<dbReference type="PROSITE" id="PS52004">
    <property type="entry name" value="KS3_2"/>
    <property type="match status" value="1"/>
</dbReference>
<dbReference type="GO" id="GO:0004315">
    <property type="term" value="F:3-oxoacyl-[acyl-carrier-protein] synthase activity"/>
    <property type="evidence" value="ECO:0007669"/>
    <property type="project" value="InterPro"/>
</dbReference>
<dbReference type="InterPro" id="IPR016036">
    <property type="entry name" value="Malonyl_transacylase_ACP-bd"/>
</dbReference>
<evidence type="ECO:0000256" key="2">
    <source>
        <dbReference type="ARBA" id="ARBA00022450"/>
    </source>
</evidence>
<evidence type="ECO:0000256" key="4">
    <source>
        <dbReference type="ARBA" id="ARBA00022679"/>
    </source>
</evidence>
<dbReference type="InterPro" id="IPR018201">
    <property type="entry name" value="Ketoacyl_synth_AS"/>
</dbReference>
<dbReference type="InterPro" id="IPR010080">
    <property type="entry name" value="Thioester_reductase-like_dom"/>
</dbReference>
<dbReference type="InterPro" id="IPR016039">
    <property type="entry name" value="Thiolase-like"/>
</dbReference>
<dbReference type="SMART" id="SM00827">
    <property type="entry name" value="PKS_AT"/>
    <property type="match status" value="1"/>
</dbReference>
<dbReference type="EMBL" id="CP059733">
    <property type="protein sequence ID" value="WDE05304.1"/>
    <property type="molecule type" value="Genomic_DNA"/>
</dbReference>
<dbReference type="InterPro" id="IPR036291">
    <property type="entry name" value="NAD(P)-bd_dom_sf"/>
</dbReference>
<dbReference type="SUPFAM" id="SSF55048">
    <property type="entry name" value="Probable ACP-binding domain of malonyl-CoA ACP transacylase"/>
    <property type="match status" value="1"/>
</dbReference>
<dbReference type="Gene3D" id="3.40.47.10">
    <property type="match status" value="1"/>
</dbReference>
<dbReference type="PANTHER" id="PTHR43775:SF51">
    <property type="entry name" value="INACTIVE PHENOLPHTHIOCEROL SYNTHESIS POLYKETIDE SYNTHASE TYPE I PKS1-RELATED"/>
    <property type="match status" value="1"/>
</dbReference>
<proteinExistence type="predicted"/>
<dbReference type="SUPFAM" id="SSF47336">
    <property type="entry name" value="ACP-like"/>
    <property type="match status" value="1"/>
</dbReference>
<dbReference type="Gene3D" id="1.10.1200.10">
    <property type="entry name" value="ACP-like"/>
    <property type="match status" value="1"/>
</dbReference>
<dbReference type="Gene3D" id="3.40.50.720">
    <property type="entry name" value="NAD(P)-binding Rossmann-like Domain"/>
    <property type="match status" value="1"/>
</dbReference>
<dbReference type="Pfam" id="PF07993">
    <property type="entry name" value="NAD_binding_4"/>
    <property type="match status" value="1"/>
</dbReference>
<dbReference type="InterPro" id="IPR016035">
    <property type="entry name" value="Acyl_Trfase/lysoPLipase"/>
</dbReference>
<dbReference type="Pfam" id="PF00109">
    <property type="entry name" value="ketoacyl-synt"/>
    <property type="match status" value="1"/>
</dbReference>
<evidence type="ECO:0000256" key="1">
    <source>
        <dbReference type="ARBA" id="ARBA00005194"/>
    </source>
</evidence>
<dbReference type="InterPro" id="IPR014031">
    <property type="entry name" value="Ketoacyl_synth_C"/>
</dbReference>
<dbReference type="InterPro" id="IPR020841">
    <property type="entry name" value="PKS_Beta-ketoAc_synthase_dom"/>
</dbReference>
<keyword evidence="8" id="KW-1185">Reference proteome</keyword>
<evidence type="ECO:0000259" key="5">
    <source>
        <dbReference type="PROSITE" id="PS50075"/>
    </source>
</evidence>
<dbReference type="Pfam" id="PF02801">
    <property type="entry name" value="Ketoacyl-synt_C"/>
    <property type="match status" value="1"/>
</dbReference>
<accession>A0AAE9Z3D8</accession>
<reference evidence="7 8" key="1">
    <citation type="journal article" date="2015" name="Genome Announc.">
        <title>Draft Genome Sequences of Marine Isolates of Thalassomonas viridans and Thalassomonas actiniarum.</title>
        <authorList>
            <person name="Olonade I."/>
            <person name="van Zyl L.J."/>
            <person name="Trindade M."/>
        </authorList>
    </citation>
    <scope>NUCLEOTIDE SEQUENCE [LARGE SCALE GENOMIC DNA]</scope>
    <source>
        <strain evidence="7 8">XOM25</strain>
    </source>
</reference>
<gene>
    <name evidence="7" type="ORF">SG34_029130</name>
</gene>
<evidence type="ECO:0000313" key="8">
    <source>
        <dbReference type="Proteomes" id="UP000032352"/>
    </source>
</evidence>
<dbReference type="CDD" id="cd00833">
    <property type="entry name" value="PKS"/>
    <property type="match status" value="1"/>
</dbReference>
<dbReference type="InterPro" id="IPR014030">
    <property type="entry name" value="Ketoacyl_synth_N"/>
</dbReference>
<dbReference type="Proteomes" id="UP000032352">
    <property type="component" value="Chromosome"/>
</dbReference>
<dbReference type="PANTHER" id="PTHR43775">
    <property type="entry name" value="FATTY ACID SYNTHASE"/>
    <property type="match status" value="1"/>
</dbReference>
<dbReference type="SUPFAM" id="SSF53901">
    <property type="entry name" value="Thiolase-like"/>
    <property type="match status" value="1"/>
</dbReference>
<organism evidence="7 8">
    <name type="scientific">Thalassomonas viridans</name>
    <dbReference type="NCBI Taxonomy" id="137584"/>
    <lineage>
        <taxon>Bacteria</taxon>
        <taxon>Pseudomonadati</taxon>
        <taxon>Pseudomonadota</taxon>
        <taxon>Gammaproteobacteria</taxon>
        <taxon>Alteromonadales</taxon>
        <taxon>Colwelliaceae</taxon>
        <taxon>Thalassomonas</taxon>
    </lineage>
</organism>
<dbReference type="PROSITE" id="PS00606">
    <property type="entry name" value="KS3_1"/>
    <property type="match status" value="1"/>
</dbReference>
<dbReference type="InterPro" id="IPR050091">
    <property type="entry name" value="PKS_NRPS_Biosynth_Enz"/>
</dbReference>
<dbReference type="Gene3D" id="3.40.366.10">
    <property type="entry name" value="Malonyl-Coenzyme A Acyl Carrier Protein, domain 2"/>
    <property type="match status" value="1"/>
</dbReference>
<dbReference type="InterPro" id="IPR013120">
    <property type="entry name" value="FAR_NAD-bd"/>
</dbReference>
<evidence type="ECO:0000313" key="7">
    <source>
        <dbReference type="EMBL" id="WDE05304.1"/>
    </source>
</evidence>